<dbReference type="SUPFAM" id="SSF100950">
    <property type="entry name" value="NagB/RpiA/CoA transferase-like"/>
    <property type="match status" value="1"/>
</dbReference>
<protein>
    <submittedName>
        <fullName evidence="6">DeoR family transcriptional regulator</fullName>
    </submittedName>
</protein>
<comment type="caution">
    <text evidence="6">The sequence shown here is derived from an EMBL/GenBank/DDBJ whole genome shotgun (WGS) entry which is preliminary data.</text>
</comment>
<dbReference type="InterPro" id="IPR014036">
    <property type="entry name" value="DeoR-like_C"/>
</dbReference>
<name>A0A366DMI2_9HYPH</name>
<dbReference type="OrthoDB" id="31600at2"/>
<dbReference type="Pfam" id="PF00455">
    <property type="entry name" value="DeoRC"/>
    <property type="match status" value="1"/>
</dbReference>
<dbReference type="InterPro" id="IPR050313">
    <property type="entry name" value="Carb_Metab_HTH_regulators"/>
</dbReference>
<dbReference type="InterPro" id="IPR036390">
    <property type="entry name" value="WH_DNA-bd_sf"/>
</dbReference>
<dbReference type="InterPro" id="IPR037171">
    <property type="entry name" value="NagB/RpiA_transferase-like"/>
</dbReference>
<reference evidence="6 7" key="1">
    <citation type="submission" date="2018-06" db="EMBL/GenBank/DDBJ databases">
        <title>Genomic Encyclopedia of Type Strains, Phase IV (KMG-IV): sequencing the most valuable type-strain genomes for metagenomic binning, comparative biology and taxonomic classification.</title>
        <authorList>
            <person name="Goeker M."/>
        </authorList>
    </citation>
    <scope>NUCLEOTIDE SEQUENCE [LARGE SCALE GENOMIC DNA]</scope>
    <source>
        <strain evidence="6 7">DSM 25619</strain>
    </source>
</reference>
<dbReference type="Proteomes" id="UP000252893">
    <property type="component" value="Unassembled WGS sequence"/>
</dbReference>
<feature type="domain" description="HTH deoR-type" evidence="5">
    <location>
        <begin position="14"/>
        <end position="69"/>
    </location>
</feature>
<dbReference type="PANTHER" id="PTHR30363:SF4">
    <property type="entry name" value="GLYCEROL-3-PHOSPHATE REGULON REPRESSOR"/>
    <property type="match status" value="1"/>
</dbReference>
<dbReference type="EMBL" id="QNRH01000009">
    <property type="protein sequence ID" value="RBO91271.1"/>
    <property type="molecule type" value="Genomic_DNA"/>
</dbReference>
<dbReference type="Gene3D" id="1.10.10.10">
    <property type="entry name" value="Winged helix-like DNA-binding domain superfamily/Winged helix DNA-binding domain"/>
    <property type="match status" value="1"/>
</dbReference>
<dbReference type="AlphaFoldDB" id="A0A366DMI2"/>
<dbReference type="GO" id="GO:0003677">
    <property type="term" value="F:DNA binding"/>
    <property type="evidence" value="ECO:0007669"/>
    <property type="project" value="UniProtKB-KW"/>
</dbReference>
<evidence type="ECO:0000256" key="4">
    <source>
        <dbReference type="ARBA" id="ARBA00023163"/>
    </source>
</evidence>
<keyword evidence="1" id="KW-0678">Repressor</keyword>
<dbReference type="InterPro" id="IPR036388">
    <property type="entry name" value="WH-like_DNA-bd_sf"/>
</dbReference>
<dbReference type="GO" id="GO:0003700">
    <property type="term" value="F:DNA-binding transcription factor activity"/>
    <property type="evidence" value="ECO:0007669"/>
    <property type="project" value="InterPro"/>
</dbReference>
<dbReference type="Gene3D" id="3.40.50.1360">
    <property type="match status" value="1"/>
</dbReference>
<dbReference type="PROSITE" id="PS51000">
    <property type="entry name" value="HTH_DEOR_2"/>
    <property type="match status" value="1"/>
</dbReference>
<keyword evidence="3" id="KW-0238">DNA-binding</keyword>
<accession>A0A366DMI2</accession>
<dbReference type="InterPro" id="IPR001034">
    <property type="entry name" value="DeoR_HTH"/>
</dbReference>
<dbReference type="InterPro" id="IPR018356">
    <property type="entry name" value="Tscrpt_reg_HTH_DeoR_CS"/>
</dbReference>
<evidence type="ECO:0000259" key="5">
    <source>
        <dbReference type="PROSITE" id="PS51000"/>
    </source>
</evidence>
<proteinExistence type="predicted"/>
<dbReference type="SUPFAM" id="SSF46785">
    <property type="entry name" value="Winged helix' DNA-binding domain"/>
    <property type="match status" value="1"/>
</dbReference>
<dbReference type="PANTHER" id="PTHR30363">
    <property type="entry name" value="HTH-TYPE TRANSCRIPTIONAL REGULATOR SRLR-RELATED"/>
    <property type="match status" value="1"/>
</dbReference>
<organism evidence="6 7">
    <name type="scientific">Pseudochrobactrum asaccharolyticum</name>
    <dbReference type="NCBI Taxonomy" id="354351"/>
    <lineage>
        <taxon>Bacteria</taxon>
        <taxon>Pseudomonadati</taxon>
        <taxon>Pseudomonadota</taxon>
        <taxon>Alphaproteobacteria</taxon>
        <taxon>Hyphomicrobiales</taxon>
        <taxon>Brucellaceae</taxon>
        <taxon>Pseudochrobactrum</taxon>
    </lineage>
</organism>
<dbReference type="SMART" id="SM00420">
    <property type="entry name" value="HTH_DEOR"/>
    <property type="match status" value="1"/>
</dbReference>
<dbReference type="SMART" id="SM01134">
    <property type="entry name" value="DeoRC"/>
    <property type="match status" value="1"/>
</dbReference>
<dbReference type="PROSITE" id="PS00894">
    <property type="entry name" value="HTH_DEOR_1"/>
    <property type="match status" value="1"/>
</dbReference>
<dbReference type="Pfam" id="PF08220">
    <property type="entry name" value="HTH_DeoR"/>
    <property type="match status" value="1"/>
</dbReference>
<evidence type="ECO:0000256" key="1">
    <source>
        <dbReference type="ARBA" id="ARBA00022491"/>
    </source>
</evidence>
<keyword evidence="4" id="KW-0804">Transcription</keyword>
<gene>
    <name evidence="6" type="ORF">DFR47_109131</name>
</gene>
<evidence type="ECO:0000256" key="3">
    <source>
        <dbReference type="ARBA" id="ARBA00023125"/>
    </source>
</evidence>
<evidence type="ECO:0000256" key="2">
    <source>
        <dbReference type="ARBA" id="ARBA00023015"/>
    </source>
</evidence>
<dbReference type="PRINTS" id="PR00037">
    <property type="entry name" value="HTHLACR"/>
</dbReference>
<keyword evidence="7" id="KW-1185">Reference proteome</keyword>
<evidence type="ECO:0000313" key="6">
    <source>
        <dbReference type="EMBL" id="RBO91271.1"/>
    </source>
</evidence>
<sequence>MRLNGVASVGGNKKDNRQAFLLQYLEQNHYISLEEIAHLCSVTMQTARRDIMALETTGKVRRIHGGATIAAPMDVGTYRQRRLDQAAEKQAIAAFVAETIPDNTTIFIDTGTTCEAIAAALLKNRQGLRIVTYSLRVASLISENSDFALAIPGGFVRAVDGGIFQEDTPDFINRFKFDYAVISVSGIDDDGDLCDDDRTEVAAVSKALDQSRHKLLAVDSSKFGKRALVKLGGLDIVDAIITDKAPAPHILDKIQALNLQLHLCETGDRHSS</sequence>
<keyword evidence="2" id="KW-0805">Transcription regulation</keyword>
<evidence type="ECO:0000313" key="7">
    <source>
        <dbReference type="Proteomes" id="UP000252893"/>
    </source>
</evidence>
<dbReference type="RefSeq" id="WP_113945944.1">
    <property type="nucleotide sequence ID" value="NZ_JBHEEG010000010.1"/>
</dbReference>